<dbReference type="CDD" id="cd00082">
    <property type="entry name" value="HisKA"/>
    <property type="match status" value="1"/>
</dbReference>
<feature type="transmembrane region" description="Helical" evidence="10">
    <location>
        <begin position="31"/>
        <end position="51"/>
    </location>
</feature>
<dbReference type="InterPro" id="IPR036097">
    <property type="entry name" value="HisK_dim/P_sf"/>
</dbReference>
<dbReference type="SMART" id="SM00387">
    <property type="entry name" value="HATPase_c"/>
    <property type="match status" value="1"/>
</dbReference>
<dbReference type="SUPFAM" id="SSF47384">
    <property type="entry name" value="Homodimeric domain of signal transducing histidine kinase"/>
    <property type="match status" value="1"/>
</dbReference>
<dbReference type="Pfam" id="PF00672">
    <property type="entry name" value="HAMP"/>
    <property type="match status" value="1"/>
</dbReference>
<keyword evidence="7 13" id="KW-0418">Kinase</keyword>
<keyword evidence="9" id="KW-0902">Two-component regulatory system</keyword>
<dbReference type="PANTHER" id="PTHR45436">
    <property type="entry name" value="SENSOR HISTIDINE KINASE YKOH"/>
    <property type="match status" value="1"/>
</dbReference>
<accession>A0A4Q7N967</accession>
<evidence type="ECO:0000256" key="2">
    <source>
        <dbReference type="ARBA" id="ARBA00004370"/>
    </source>
</evidence>
<evidence type="ECO:0000256" key="7">
    <source>
        <dbReference type="ARBA" id="ARBA00022777"/>
    </source>
</evidence>
<dbReference type="RefSeq" id="WP_242621602.1">
    <property type="nucleotide sequence ID" value="NZ_SGXC01000003.1"/>
</dbReference>
<dbReference type="Pfam" id="PF00512">
    <property type="entry name" value="HisKA"/>
    <property type="match status" value="1"/>
</dbReference>
<dbReference type="SMART" id="SM00388">
    <property type="entry name" value="HisKA"/>
    <property type="match status" value="1"/>
</dbReference>
<dbReference type="SMART" id="SM00304">
    <property type="entry name" value="HAMP"/>
    <property type="match status" value="1"/>
</dbReference>
<dbReference type="InterPro" id="IPR036890">
    <property type="entry name" value="HATPase_C_sf"/>
</dbReference>
<dbReference type="Pfam" id="PF02518">
    <property type="entry name" value="HATPase_c"/>
    <property type="match status" value="1"/>
</dbReference>
<sequence length="474" mass="51635">MSTAYDDYPGRQTGPLAFVGRLWQSVAFRLALGYGVSVVLFMMVLLSVLYVQTIGVLQNRIDRQLVSASHRMTSHFEAYGLERLADDITETLTDGVNSDTEVYLLATAAGKKMAGNIAVSRDLLKPTFGIVEKQVLRDGRISYSRFRTELLADGSVLLVGRDMRDQKDLEQLVGNALMAAAVVSVLLAIIGAIVFRDQLESRVGAIRRTAAQIEAGDLTQRIPVSGKDDEFARLSHDINLMLDRIEILMDGVRHVSNTIAHNLRTPLSRIRAKLEVASRPGTDPAQVAQATAFAIREIEELTIVFDKLLQIAEAESGARRQAFQSVSLNDIVADVVELYEPVAEEKGVELRVRMDEDVMAAGDRDLLASAVANLLDNAIKYAGSPARVTVSTRRGSDTVSLVVQDNGPGIQAIERSKVGTRFFRLNRRVPGYGLGLASVTAIASLHNASLDLDDAAPGLVARITLPRLGNMTKR</sequence>
<evidence type="ECO:0000313" key="13">
    <source>
        <dbReference type="EMBL" id="RZS78630.1"/>
    </source>
</evidence>
<keyword evidence="6 10" id="KW-0812">Transmembrane</keyword>
<evidence type="ECO:0000256" key="10">
    <source>
        <dbReference type="SAM" id="Phobius"/>
    </source>
</evidence>
<feature type="domain" description="HAMP" evidence="12">
    <location>
        <begin position="197"/>
        <end position="250"/>
    </location>
</feature>
<evidence type="ECO:0000259" key="12">
    <source>
        <dbReference type="PROSITE" id="PS50885"/>
    </source>
</evidence>
<dbReference type="InterPro" id="IPR003660">
    <property type="entry name" value="HAMP_dom"/>
</dbReference>
<evidence type="ECO:0000259" key="11">
    <source>
        <dbReference type="PROSITE" id="PS50109"/>
    </source>
</evidence>
<keyword evidence="14" id="KW-1185">Reference proteome</keyword>
<dbReference type="Gene3D" id="1.10.287.130">
    <property type="match status" value="1"/>
</dbReference>
<feature type="transmembrane region" description="Helical" evidence="10">
    <location>
        <begin position="172"/>
        <end position="195"/>
    </location>
</feature>
<feature type="domain" description="Histidine kinase" evidence="11">
    <location>
        <begin position="258"/>
        <end position="469"/>
    </location>
</feature>
<name>A0A4Q7N967_9BURK</name>
<evidence type="ECO:0000313" key="14">
    <source>
        <dbReference type="Proteomes" id="UP000292445"/>
    </source>
</evidence>
<dbReference type="PROSITE" id="PS50109">
    <property type="entry name" value="HIS_KIN"/>
    <property type="match status" value="1"/>
</dbReference>
<dbReference type="InterPro" id="IPR003594">
    <property type="entry name" value="HATPase_dom"/>
</dbReference>
<dbReference type="SUPFAM" id="SSF55874">
    <property type="entry name" value="ATPase domain of HSP90 chaperone/DNA topoisomerase II/histidine kinase"/>
    <property type="match status" value="1"/>
</dbReference>
<dbReference type="EC" id="2.7.13.3" evidence="3"/>
<evidence type="ECO:0000256" key="4">
    <source>
        <dbReference type="ARBA" id="ARBA00022553"/>
    </source>
</evidence>
<proteinExistence type="predicted"/>
<evidence type="ECO:0000256" key="5">
    <source>
        <dbReference type="ARBA" id="ARBA00022679"/>
    </source>
</evidence>
<evidence type="ECO:0000256" key="6">
    <source>
        <dbReference type="ARBA" id="ARBA00022692"/>
    </source>
</evidence>
<protein>
    <recommendedName>
        <fullName evidence="3">histidine kinase</fullName>
        <ecNumber evidence="3">2.7.13.3</ecNumber>
    </recommendedName>
</protein>
<dbReference type="PROSITE" id="PS50885">
    <property type="entry name" value="HAMP"/>
    <property type="match status" value="1"/>
</dbReference>
<dbReference type="InterPro" id="IPR050428">
    <property type="entry name" value="TCS_sensor_his_kinase"/>
</dbReference>
<reference evidence="13 14" key="1">
    <citation type="submission" date="2019-02" db="EMBL/GenBank/DDBJ databases">
        <title>Genomic Encyclopedia of Type Strains, Phase IV (KMG-IV): sequencing the most valuable type-strain genomes for metagenomic binning, comparative biology and taxonomic classification.</title>
        <authorList>
            <person name="Goeker M."/>
        </authorList>
    </citation>
    <scope>NUCLEOTIDE SEQUENCE [LARGE SCALE GENOMIC DNA]</scope>
    <source>
        <strain evidence="13 14">K24</strain>
    </source>
</reference>
<comment type="subcellular location">
    <subcellularLocation>
        <location evidence="2">Membrane</location>
    </subcellularLocation>
</comment>
<keyword evidence="4" id="KW-0597">Phosphoprotein</keyword>
<evidence type="ECO:0000256" key="1">
    <source>
        <dbReference type="ARBA" id="ARBA00000085"/>
    </source>
</evidence>
<dbReference type="PANTHER" id="PTHR45436:SF8">
    <property type="entry name" value="HISTIDINE KINASE"/>
    <property type="match status" value="1"/>
</dbReference>
<dbReference type="Gene3D" id="3.30.565.10">
    <property type="entry name" value="Histidine kinase-like ATPase, C-terminal domain"/>
    <property type="match status" value="1"/>
</dbReference>
<keyword evidence="5" id="KW-0808">Transferase</keyword>
<comment type="caution">
    <text evidence="13">The sequence shown here is derived from an EMBL/GenBank/DDBJ whole genome shotgun (WGS) entry which is preliminary data.</text>
</comment>
<dbReference type="Gene3D" id="6.10.340.10">
    <property type="match status" value="1"/>
</dbReference>
<evidence type="ECO:0000256" key="9">
    <source>
        <dbReference type="ARBA" id="ARBA00023012"/>
    </source>
</evidence>
<dbReference type="EMBL" id="SGXC01000003">
    <property type="protein sequence ID" value="RZS78630.1"/>
    <property type="molecule type" value="Genomic_DNA"/>
</dbReference>
<comment type="catalytic activity">
    <reaction evidence="1">
        <text>ATP + protein L-histidine = ADP + protein N-phospho-L-histidine.</text>
        <dbReference type="EC" id="2.7.13.3"/>
    </reaction>
</comment>
<dbReference type="GO" id="GO:0005886">
    <property type="term" value="C:plasma membrane"/>
    <property type="evidence" value="ECO:0007669"/>
    <property type="project" value="TreeGrafter"/>
</dbReference>
<gene>
    <name evidence="13" type="ORF">EV675_5285</name>
</gene>
<evidence type="ECO:0000256" key="3">
    <source>
        <dbReference type="ARBA" id="ARBA00012438"/>
    </source>
</evidence>
<dbReference type="Proteomes" id="UP000292445">
    <property type="component" value="Unassembled WGS sequence"/>
</dbReference>
<dbReference type="SUPFAM" id="SSF158472">
    <property type="entry name" value="HAMP domain-like"/>
    <property type="match status" value="1"/>
</dbReference>
<dbReference type="InterPro" id="IPR003661">
    <property type="entry name" value="HisK_dim/P_dom"/>
</dbReference>
<dbReference type="GO" id="GO:0000155">
    <property type="term" value="F:phosphorelay sensor kinase activity"/>
    <property type="evidence" value="ECO:0007669"/>
    <property type="project" value="InterPro"/>
</dbReference>
<evidence type="ECO:0000256" key="8">
    <source>
        <dbReference type="ARBA" id="ARBA00022989"/>
    </source>
</evidence>
<dbReference type="InterPro" id="IPR005467">
    <property type="entry name" value="His_kinase_dom"/>
</dbReference>
<keyword evidence="10" id="KW-0472">Membrane</keyword>
<dbReference type="AlphaFoldDB" id="A0A4Q7N967"/>
<organism evidence="13 14">
    <name type="scientific">Pigmentiphaga kullae</name>
    <dbReference type="NCBI Taxonomy" id="151784"/>
    <lineage>
        <taxon>Bacteria</taxon>
        <taxon>Pseudomonadati</taxon>
        <taxon>Pseudomonadota</taxon>
        <taxon>Betaproteobacteria</taxon>
        <taxon>Burkholderiales</taxon>
        <taxon>Alcaligenaceae</taxon>
        <taxon>Pigmentiphaga</taxon>
    </lineage>
</organism>
<dbReference type="CDD" id="cd06225">
    <property type="entry name" value="HAMP"/>
    <property type="match status" value="1"/>
</dbReference>
<keyword evidence="8 10" id="KW-1133">Transmembrane helix</keyword>